<dbReference type="InterPro" id="IPR038078">
    <property type="entry name" value="PhoU-like_sf"/>
</dbReference>
<dbReference type="InterPro" id="IPR026022">
    <property type="entry name" value="PhoU_dom"/>
</dbReference>
<dbReference type="Proteomes" id="UP000186465">
    <property type="component" value="Unassembled WGS sequence"/>
</dbReference>
<sequence>MRDAYKQDLDHLRDNLDRMIRYVSRATKRARSAMKETDLMLAEQTIDADDRIDDLADMVESTTLSMLALQAPVASDLRLITGAMKFSQALERMGDLATHVAQVARSSYPEPPTPEPIQSVLNEMADKVCDSVELLEKLLNEQDMSLVAAIIDGDDEIDEYNQRVRRLVADPEVEMTRQQIVNATLLARFLERLGDHAAKAAGRMLYIVRGDLITHHNEDIEI</sequence>
<evidence type="ECO:0000256" key="1">
    <source>
        <dbReference type="ARBA" id="ARBA00004496"/>
    </source>
</evidence>
<evidence type="ECO:0000256" key="3">
    <source>
        <dbReference type="ARBA" id="ARBA00011738"/>
    </source>
</evidence>
<protein>
    <recommendedName>
        <fullName evidence="7">Phosphate-specific transport system accessory protein PhoU</fullName>
    </recommendedName>
</protein>
<evidence type="ECO:0000313" key="10">
    <source>
        <dbReference type="Proteomes" id="UP000186465"/>
    </source>
</evidence>
<reference evidence="10" key="1">
    <citation type="submission" date="2016-11" db="EMBL/GenBank/DDBJ databases">
        <title>Actinomyces gypaetusis sp. nov. isolated from Gypaetus barbatus in Qinghai Tibet Plateau China.</title>
        <authorList>
            <person name="Meng X."/>
        </authorList>
    </citation>
    <scope>NUCLEOTIDE SEQUENCE [LARGE SCALE GENOMIC DNA]</scope>
    <source>
        <strain evidence="10">DSM 15383</strain>
    </source>
</reference>
<comment type="similarity">
    <text evidence="2 7">Belongs to the PhoU family.</text>
</comment>
<name>A0A1Q5PM74_9ACTO</name>
<dbReference type="GO" id="GO:0030643">
    <property type="term" value="P:intracellular phosphate ion homeostasis"/>
    <property type="evidence" value="ECO:0007669"/>
    <property type="project" value="InterPro"/>
</dbReference>
<keyword evidence="5 7" id="KW-0963">Cytoplasm</keyword>
<evidence type="ECO:0000313" key="9">
    <source>
        <dbReference type="EMBL" id="OKL48636.1"/>
    </source>
</evidence>
<keyword evidence="10" id="KW-1185">Reference proteome</keyword>
<comment type="subunit">
    <text evidence="3 7">Homodimer.</text>
</comment>
<comment type="function">
    <text evidence="7">Plays a role in the regulation of phosphate uptake.</text>
</comment>
<keyword evidence="4 7" id="KW-0813">Transport</keyword>
<organism evidence="9 10">
    <name type="scientific">Boudabousia marimammalium</name>
    <dbReference type="NCBI Taxonomy" id="156892"/>
    <lineage>
        <taxon>Bacteria</taxon>
        <taxon>Bacillati</taxon>
        <taxon>Actinomycetota</taxon>
        <taxon>Actinomycetes</taxon>
        <taxon>Actinomycetales</taxon>
        <taxon>Actinomycetaceae</taxon>
        <taxon>Boudabousia</taxon>
    </lineage>
</organism>
<evidence type="ECO:0000256" key="2">
    <source>
        <dbReference type="ARBA" id="ARBA00008107"/>
    </source>
</evidence>
<dbReference type="RefSeq" id="WP_075361665.1">
    <property type="nucleotide sequence ID" value="NZ_MPDM01000005.1"/>
</dbReference>
<dbReference type="Pfam" id="PF01895">
    <property type="entry name" value="PhoU"/>
    <property type="match status" value="2"/>
</dbReference>
<dbReference type="PANTHER" id="PTHR42930">
    <property type="entry name" value="PHOSPHATE-SPECIFIC TRANSPORT SYSTEM ACCESSORY PROTEIN PHOU"/>
    <property type="match status" value="1"/>
</dbReference>
<evidence type="ECO:0000256" key="6">
    <source>
        <dbReference type="ARBA" id="ARBA00022592"/>
    </source>
</evidence>
<comment type="caution">
    <text evidence="9">The sequence shown here is derived from an EMBL/GenBank/DDBJ whole genome shotgun (WGS) entry which is preliminary data.</text>
</comment>
<evidence type="ECO:0000256" key="4">
    <source>
        <dbReference type="ARBA" id="ARBA00022448"/>
    </source>
</evidence>
<dbReference type="PIRSF" id="PIRSF003107">
    <property type="entry name" value="PhoU"/>
    <property type="match status" value="1"/>
</dbReference>
<dbReference type="GO" id="GO:0005737">
    <property type="term" value="C:cytoplasm"/>
    <property type="evidence" value="ECO:0007669"/>
    <property type="project" value="UniProtKB-SubCell"/>
</dbReference>
<dbReference type="FunFam" id="1.20.58.220:FF:000004">
    <property type="entry name" value="Phosphate-specific transport system accessory protein PhoU"/>
    <property type="match status" value="1"/>
</dbReference>
<feature type="domain" description="PhoU" evidence="8">
    <location>
        <begin position="121"/>
        <end position="201"/>
    </location>
</feature>
<evidence type="ECO:0000256" key="7">
    <source>
        <dbReference type="PIRNR" id="PIRNR003107"/>
    </source>
</evidence>
<dbReference type="GO" id="GO:0045936">
    <property type="term" value="P:negative regulation of phosphate metabolic process"/>
    <property type="evidence" value="ECO:0007669"/>
    <property type="project" value="InterPro"/>
</dbReference>
<keyword evidence="6 7" id="KW-0592">Phosphate transport</keyword>
<dbReference type="Gene3D" id="1.20.58.220">
    <property type="entry name" value="Phosphate transport system protein phou homolog 2, domain 2"/>
    <property type="match status" value="1"/>
</dbReference>
<feature type="domain" description="PhoU" evidence="8">
    <location>
        <begin position="16"/>
        <end position="103"/>
    </location>
</feature>
<accession>A0A1Q5PM74</accession>
<proteinExistence type="inferred from homology"/>
<dbReference type="SUPFAM" id="SSF109755">
    <property type="entry name" value="PhoU-like"/>
    <property type="match status" value="1"/>
</dbReference>
<dbReference type="NCBIfam" id="TIGR02135">
    <property type="entry name" value="phoU_full"/>
    <property type="match status" value="1"/>
</dbReference>
<dbReference type="AlphaFoldDB" id="A0A1Q5PM74"/>
<dbReference type="EMBL" id="MPDM01000005">
    <property type="protein sequence ID" value="OKL48636.1"/>
    <property type="molecule type" value="Genomic_DNA"/>
</dbReference>
<evidence type="ECO:0000256" key="5">
    <source>
        <dbReference type="ARBA" id="ARBA00022490"/>
    </source>
</evidence>
<dbReference type="PANTHER" id="PTHR42930:SF3">
    <property type="entry name" value="PHOSPHATE-SPECIFIC TRANSPORT SYSTEM ACCESSORY PROTEIN PHOU"/>
    <property type="match status" value="1"/>
</dbReference>
<dbReference type="GO" id="GO:0006817">
    <property type="term" value="P:phosphate ion transport"/>
    <property type="evidence" value="ECO:0007669"/>
    <property type="project" value="UniProtKB-KW"/>
</dbReference>
<dbReference type="InterPro" id="IPR028366">
    <property type="entry name" value="PhoU"/>
</dbReference>
<comment type="subcellular location">
    <subcellularLocation>
        <location evidence="1 7">Cytoplasm</location>
    </subcellularLocation>
</comment>
<dbReference type="STRING" id="156892.BM477_05375"/>
<evidence type="ECO:0000259" key="8">
    <source>
        <dbReference type="Pfam" id="PF01895"/>
    </source>
</evidence>
<dbReference type="OrthoDB" id="9814256at2"/>
<gene>
    <name evidence="9" type="ORF">BM477_05375</name>
</gene>